<keyword evidence="1" id="KW-1133">Transmembrane helix</keyword>
<evidence type="ECO:0000256" key="1">
    <source>
        <dbReference type="SAM" id="Phobius"/>
    </source>
</evidence>
<dbReference type="EMBL" id="CP000447">
    <property type="protein sequence ID" value="ABI71551.1"/>
    <property type="molecule type" value="Genomic_DNA"/>
</dbReference>
<keyword evidence="3" id="KW-1185">Reference proteome</keyword>
<dbReference type="Proteomes" id="UP000000684">
    <property type="component" value="Chromosome"/>
</dbReference>
<sequence>MDVVEVAPSYNSIYITALAEVALCLEMLHIWTEGKGLIKK</sequence>
<dbReference type="RefSeq" id="WP_011637167.1">
    <property type="nucleotide sequence ID" value="NC_008345.1"/>
</dbReference>
<name>Q083L4_SHEFN</name>
<dbReference type="GeneID" id="301337510"/>
<evidence type="ECO:0000313" key="2">
    <source>
        <dbReference type="EMBL" id="ABI71551.1"/>
    </source>
</evidence>
<organism evidence="2 3">
    <name type="scientific">Shewanella frigidimarina (strain NCIMB 400)</name>
    <dbReference type="NCBI Taxonomy" id="318167"/>
    <lineage>
        <taxon>Bacteria</taxon>
        <taxon>Pseudomonadati</taxon>
        <taxon>Pseudomonadota</taxon>
        <taxon>Gammaproteobacteria</taxon>
        <taxon>Alteromonadales</taxon>
        <taxon>Shewanellaceae</taxon>
        <taxon>Shewanella</taxon>
    </lineage>
</organism>
<reference evidence="2 3" key="1">
    <citation type="submission" date="2006-08" db="EMBL/GenBank/DDBJ databases">
        <title>Complete sequence of Shewanella frigidimarina NCIMB 400.</title>
        <authorList>
            <consortium name="US DOE Joint Genome Institute"/>
            <person name="Copeland A."/>
            <person name="Lucas S."/>
            <person name="Lapidus A."/>
            <person name="Barry K."/>
            <person name="Detter J.C."/>
            <person name="Glavina del Rio T."/>
            <person name="Hammon N."/>
            <person name="Israni S."/>
            <person name="Dalin E."/>
            <person name="Tice H."/>
            <person name="Pitluck S."/>
            <person name="Fredrickson J.K."/>
            <person name="Kolker E."/>
            <person name="McCuel L.A."/>
            <person name="DiChristina T."/>
            <person name="Nealson K.H."/>
            <person name="Newman D."/>
            <person name="Tiedje J.M."/>
            <person name="Zhou J."/>
            <person name="Romine M.F."/>
            <person name="Culley D.E."/>
            <person name="Serres M."/>
            <person name="Chertkov O."/>
            <person name="Brettin T."/>
            <person name="Bruce D."/>
            <person name="Han C."/>
            <person name="Tapia R."/>
            <person name="Gilna P."/>
            <person name="Schmutz J."/>
            <person name="Larimer F."/>
            <person name="Land M."/>
            <person name="Hauser L."/>
            <person name="Kyrpides N."/>
            <person name="Mikhailova N."/>
            <person name="Richardson P."/>
        </authorList>
    </citation>
    <scope>NUCLEOTIDE SEQUENCE [LARGE SCALE GENOMIC DNA]</scope>
    <source>
        <strain evidence="2 3">NCIMB 400</strain>
    </source>
</reference>
<dbReference type="AlphaFoldDB" id="Q083L4"/>
<accession>Q083L4</accession>
<dbReference type="HOGENOM" id="CLU_3296425_0_0_6"/>
<dbReference type="STRING" id="318167.Sfri_1701"/>
<gene>
    <name evidence="2" type="ordered locus">Sfri_1701</name>
</gene>
<evidence type="ECO:0000313" key="3">
    <source>
        <dbReference type="Proteomes" id="UP000000684"/>
    </source>
</evidence>
<feature type="transmembrane region" description="Helical" evidence="1">
    <location>
        <begin position="12"/>
        <end position="31"/>
    </location>
</feature>
<keyword evidence="1" id="KW-0472">Membrane</keyword>
<dbReference type="KEGG" id="sfr:Sfri_1701"/>
<proteinExistence type="predicted"/>
<keyword evidence="1" id="KW-0812">Transmembrane</keyword>
<protein>
    <submittedName>
        <fullName evidence="2">Uncharacterized protein</fullName>
    </submittedName>
</protein>